<organism evidence="1 2">
    <name type="scientific">Steinernema carpocapsae</name>
    <name type="common">Entomopathogenic nematode</name>
    <dbReference type="NCBI Taxonomy" id="34508"/>
    <lineage>
        <taxon>Eukaryota</taxon>
        <taxon>Metazoa</taxon>
        <taxon>Ecdysozoa</taxon>
        <taxon>Nematoda</taxon>
        <taxon>Chromadorea</taxon>
        <taxon>Rhabditida</taxon>
        <taxon>Tylenchina</taxon>
        <taxon>Panagrolaimomorpha</taxon>
        <taxon>Strongyloidoidea</taxon>
        <taxon>Steinernematidae</taxon>
        <taxon>Steinernema</taxon>
    </lineage>
</organism>
<accession>A0A4U5MJ22</accession>
<name>A0A4U5MJ22_STECR</name>
<evidence type="ECO:0000313" key="2">
    <source>
        <dbReference type="Proteomes" id="UP000298663"/>
    </source>
</evidence>
<sequence length="334" mass="38858">MGDLPFPGLQKGAIFSHHVSYSGPSKAFLRPHPDYEAHLESVPNDFAYLPEEIVYDICEIMPPLRQRFKPCTADYLMKFSGPWGNVCRKWQHFSWHLREASRLSQYYWDFSSRSIDWASATKDISYSYIDNSESCKHNVDYAHRLYEVVSIRTRKSEICPDFMDRLGDKFTSVHLSMPLSSAVERFLKRVLKSSHLRDLKLNKTKCPTDQEFQESLVAFVKRPTCQSLLLWYKPSAETDAMNLNVVKAVLKARAKWHVTQVHQKILLVGTYLFLEKVRKGFRKKNKVNAKKPMPMLARTGAKKRTYLRADITKTDVTEFYELRLSTVSELSEEI</sequence>
<proteinExistence type="predicted"/>
<dbReference type="OrthoDB" id="10678701at2759"/>
<reference evidence="1 2" key="2">
    <citation type="journal article" date="2019" name="G3 (Bethesda)">
        <title>Hybrid Assembly of the Genome of the Entomopathogenic Nematode Steinernema carpocapsae Identifies the X-Chromosome.</title>
        <authorList>
            <person name="Serra L."/>
            <person name="Macchietto M."/>
            <person name="Macias-Munoz A."/>
            <person name="McGill C.J."/>
            <person name="Rodriguez I.M."/>
            <person name="Rodriguez B."/>
            <person name="Murad R."/>
            <person name="Mortazavi A."/>
        </authorList>
    </citation>
    <scope>NUCLEOTIDE SEQUENCE [LARGE SCALE GENOMIC DNA]</scope>
    <source>
        <strain evidence="1 2">ALL</strain>
    </source>
</reference>
<gene>
    <name evidence="1" type="ORF">L596_021515</name>
</gene>
<keyword evidence="2" id="KW-1185">Reference proteome</keyword>
<dbReference type="Proteomes" id="UP000298663">
    <property type="component" value="Unassembled WGS sequence"/>
</dbReference>
<dbReference type="EMBL" id="AZBU02000007">
    <property type="protein sequence ID" value="TKR69341.1"/>
    <property type="molecule type" value="Genomic_DNA"/>
</dbReference>
<reference evidence="1 2" key="1">
    <citation type="journal article" date="2015" name="Genome Biol.">
        <title>Comparative genomics of Steinernema reveals deeply conserved gene regulatory networks.</title>
        <authorList>
            <person name="Dillman A.R."/>
            <person name="Macchietto M."/>
            <person name="Porter C.F."/>
            <person name="Rogers A."/>
            <person name="Williams B."/>
            <person name="Antoshechkin I."/>
            <person name="Lee M.M."/>
            <person name="Goodwin Z."/>
            <person name="Lu X."/>
            <person name="Lewis E.E."/>
            <person name="Goodrich-Blair H."/>
            <person name="Stock S.P."/>
            <person name="Adams B.J."/>
            <person name="Sternberg P.W."/>
            <person name="Mortazavi A."/>
        </authorList>
    </citation>
    <scope>NUCLEOTIDE SEQUENCE [LARGE SCALE GENOMIC DNA]</scope>
    <source>
        <strain evidence="1 2">ALL</strain>
    </source>
</reference>
<evidence type="ECO:0000313" key="1">
    <source>
        <dbReference type="EMBL" id="TKR69341.1"/>
    </source>
</evidence>
<protein>
    <submittedName>
        <fullName evidence="1">Uncharacterized protein</fullName>
    </submittedName>
</protein>
<dbReference type="AlphaFoldDB" id="A0A4U5MJ22"/>
<comment type="caution">
    <text evidence="1">The sequence shown here is derived from an EMBL/GenBank/DDBJ whole genome shotgun (WGS) entry which is preliminary data.</text>
</comment>